<keyword evidence="3" id="KW-1185">Reference proteome</keyword>
<dbReference type="Pfam" id="PF05013">
    <property type="entry name" value="FGase"/>
    <property type="match status" value="1"/>
</dbReference>
<gene>
    <name evidence="2" type="ORF">E3T25_10320</name>
</gene>
<feature type="compositionally biased region" description="Basic and acidic residues" evidence="1">
    <location>
        <begin position="19"/>
        <end position="35"/>
    </location>
</feature>
<dbReference type="EMBL" id="SOGO01000030">
    <property type="protein sequence ID" value="TFD02062.1"/>
    <property type="molecule type" value="Genomic_DNA"/>
</dbReference>
<evidence type="ECO:0008006" key="4">
    <source>
        <dbReference type="Google" id="ProtNLM"/>
    </source>
</evidence>
<sequence length="269" mass="30403">MEAPDDHPHRNRAVPPDRQLGDVTRDPARTARRACDPGGAPALLRHLSGRVGGRERRHDRPLHRRTRRGHHGCERGHQRALPVRGRRRAVPWRHRRDERGRHGRALHPRREEIRRVSAADEKLPMDYFTTYSARFTQLVDATLAVHGRAVIFDVHSYPEAELSDELSDELHGGGYRAPLCVGSEPFHASVDLLATVGGCFPDLDAQANAPFAGSYVPLKHYRSDARVSSVMLEIRRDVYLDEATVTRKPEGFAPLQVSLKRLVDQVRYG</sequence>
<dbReference type="SUPFAM" id="SSF53187">
    <property type="entry name" value="Zn-dependent exopeptidases"/>
    <property type="match status" value="1"/>
</dbReference>
<dbReference type="Proteomes" id="UP000297851">
    <property type="component" value="Unassembled WGS sequence"/>
</dbReference>
<reference evidence="2 3" key="1">
    <citation type="submission" date="2019-03" db="EMBL/GenBank/DDBJ databases">
        <title>Genomics of glacier-inhabiting Cryobacterium strains.</title>
        <authorList>
            <person name="Liu Q."/>
            <person name="Xin Y.-H."/>
        </authorList>
    </citation>
    <scope>NUCLEOTIDE SEQUENCE [LARGE SCALE GENOMIC DNA]</scope>
    <source>
        <strain evidence="2 3">TMT2-16</strain>
    </source>
</reference>
<evidence type="ECO:0000313" key="2">
    <source>
        <dbReference type="EMBL" id="TFD02062.1"/>
    </source>
</evidence>
<evidence type="ECO:0000313" key="3">
    <source>
        <dbReference type="Proteomes" id="UP000297851"/>
    </source>
</evidence>
<feature type="compositionally biased region" description="Basic residues" evidence="1">
    <location>
        <begin position="59"/>
        <end position="70"/>
    </location>
</feature>
<feature type="compositionally biased region" description="Basic residues" evidence="1">
    <location>
        <begin position="84"/>
        <end position="94"/>
    </location>
</feature>
<dbReference type="Gene3D" id="3.40.630.40">
    <property type="entry name" value="Zn-dependent exopeptidases"/>
    <property type="match status" value="1"/>
</dbReference>
<organism evidence="2 3">
    <name type="scientific">Cryobacterium sandaracinum</name>
    <dbReference type="NCBI Taxonomy" id="1259247"/>
    <lineage>
        <taxon>Bacteria</taxon>
        <taxon>Bacillati</taxon>
        <taxon>Actinomycetota</taxon>
        <taxon>Actinomycetes</taxon>
        <taxon>Micrococcales</taxon>
        <taxon>Microbacteriaceae</taxon>
        <taxon>Cryobacterium</taxon>
    </lineage>
</organism>
<feature type="region of interest" description="Disordered" evidence="1">
    <location>
        <begin position="1"/>
        <end position="102"/>
    </location>
</feature>
<comment type="caution">
    <text evidence="2">The sequence shown here is derived from an EMBL/GenBank/DDBJ whole genome shotgun (WGS) entry which is preliminary data.</text>
</comment>
<accession>A0ABY2JEI4</accession>
<name>A0ABY2JEI4_9MICO</name>
<dbReference type="InterPro" id="IPR007709">
    <property type="entry name" value="N-FG_amidohydro"/>
</dbReference>
<protein>
    <recommendedName>
        <fullName evidence="4">N-formylglutamate amidohydrolase</fullName>
    </recommendedName>
</protein>
<evidence type="ECO:0000256" key="1">
    <source>
        <dbReference type="SAM" id="MobiDB-lite"/>
    </source>
</evidence>
<proteinExistence type="predicted"/>